<proteinExistence type="predicted"/>
<dbReference type="InterPro" id="IPR053031">
    <property type="entry name" value="Cuticle_assoc_protein"/>
</dbReference>
<keyword evidence="2 4" id="KW-0863">Zinc-finger</keyword>
<dbReference type="PROSITE" id="PS50808">
    <property type="entry name" value="ZF_BED"/>
    <property type="match status" value="1"/>
</dbReference>
<dbReference type="InterPro" id="IPR003656">
    <property type="entry name" value="Znf_BED"/>
</dbReference>
<keyword evidence="3" id="KW-0862">Zinc</keyword>
<dbReference type="Proteomes" id="UP001168877">
    <property type="component" value="Unassembled WGS sequence"/>
</dbReference>
<dbReference type="SMART" id="SM00614">
    <property type="entry name" value="ZnF_BED"/>
    <property type="match status" value="1"/>
</dbReference>
<evidence type="ECO:0000256" key="3">
    <source>
        <dbReference type="ARBA" id="ARBA00022833"/>
    </source>
</evidence>
<sequence length="289" mass="33167">MAHIPDDFEAQQYDNGWSTFDQMEEMGMGLGSNPPSFPDGTNVPNNPLVGGSSGQQQSSESSVIPHGKRAKWWRWFSIEEQNINGKITTKAVCKFCKATLLNDSSCGVSHIKRHGEKCAKDHAPKDPHQTTLMQNEDGQISTFRYNQKAMRTGLAQYIASAELPFTVAECKYFAKFITKYVQPQRFSIYNTWNNIRVESWKMKELRWMYSWKKLFVIEPNLALDEGFVHVKPLLAMRNDEILIEKREGQLILHDPRSEIETYFKIRGDPRLFHETGFVGSLVSPFHNQG</sequence>
<dbReference type="GO" id="GO:0005634">
    <property type="term" value="C:nucleus"/>
    <property type="evidence" value="ECO:0007669"/>
    <property type="project" value="TreeGrafter"/>
</dbReference>
<feature type="region of interest" description="Disordered" evidence="5">
    <location>
        <begin position="25"/>
        <end position="66"/>
    </location>
</feature>
<organism evidence="7 8">
    <name type="scientific">Acer saccharum</name>
    <name type="common">Sugar maple</name>
    <dbReference type="NCBI Taxonomy" id="4024"/>
    <lineage>
        <taxon>Eukaryota</taxon>
        <taxon>Viridiplantae</taxon>
        <taxon>Streptophyta</taxon>
        <taxon>Embryophyta</taxon>
        <taxon>Tracheophyta</taxon>
        <taxon>Spermatophyta</taxon>
        <taxon>Magnoliopsida</taxon>
        <taxon>eudicotyledons</taxon>
        <taxon>Gunneridae</taxon>
        <taxon>Pentapetalae</taxon>
        <taxon>rosids</taxon>
        <taxon>malvids</taxon>
        <taxon>Sapindales</taxon>
        <taxon>Sapindaceae</taxon>
        <taxon>Hippocastanoideae</taxon>
        <taxon>Acereae</taxon>
        <taxon>Acer</taxon>
    </lineage>
</organism>
<evidence type="ECO:0000313" key="7">
    <source>
        <dbReference type="EMBL" id="KAK0596379.1"/>
    </source>
</evidence>
<evidence type="ECO:0000256" key="5">
    <source>
        <dbReference type="SAM" id="MobiDB-lite"/>
    </source>
</evidence>
<gene>
    <name evidence="7" type="ORF">LWI29_015126</name>
</gene>
<keyword evidence="8" id="KW-1185">Reference proteome</keyword>
<dbReference type="AlphaFoldDB" id="A0AA39VRT9"/>
<dbReference type="GO" id="GO:1990837">
    <property type="term" value="F:sequence-specific double-stranded DNA binding"/>
    <property type="evidence" value="ECO:0007669"/>
    <property type="project" value="TreeGrafter"/>
</dbReference>
<dbReference type="GO" id="GO:0008270">
    <property type="term" value="F:zinc ion binding"/>
    <property type="evidence" value="ECO:0007669"/>
    <property type="project" value="UniProtKB-KW"/>
</dbReference>
<evidence type="ECO:0000256" key="1">
    <source>
        <dbReference type="ARBA" id="ARBA00022723"/>
    </source>
</evidence>
<comment type="caution">
    <text evidence="7">The sequence shown here is derived from an EMBL/GenBank/DDBJ whole genome shotgun (WGS) entry which is preliminary data.</text>
</comment>
<protein>
    <recommendedName>
        <fullName evidence="6">BED-type domain-containing protein</fullName>
    </recommendedName>
</protein>
<dbReference type="PANTHER" id="PTHR34396:SF30">
    <property type="entry name" value="OS10G0378900 PROTEIN"/>
    <property type="match status" value="1"/>
</dbReference>
<accession>A0AA39VRT9</accession>
<evidence type="ECO:0000313" key="8">
    <source>
        <dbReference type="Proteomes" id="UP001168877"/>
    </source>
</evidence>
<evidence type="ECO:0000256" key="4">
    <source>
        <dbReference type="PROSITE-ProRule" id="PRU00027"/>
    </source>
</evidence>
<keyword evidence="1" id="KW-0479">Metal-binding</keyword>
<dbReference type="GO" id="GO:0006357">
    <property type="term" value="P:regulation of transcription by RNA polymerase II"/>
    <property type="evidence" value="ECO:0007669"/>
    <property type="project" value="TreeGrafter"/>
</dbReference>
<feature type="domain" description="BED-type" evidence="6">
    <location>
        <begin position="67"/>
        <end position="135"/>
    </location>
</feature>
<dbReference type="PANTHER" id="PTHR34396">
    <property type="entry name" value="OS03G0264950 PROTEIN-RELATED"/>
    <property type="match status" value="1"/>
</dbReference>
<name>A0AA39VRT9_ACESA</name>
<evidence type="ECO:0000259" key="6">
    <source>
        <dbReference type="PROSITE" id="PS50808"/>
    </source>
</evidence>
<reference evidence="7" key="2">
    <citation type="submission" date="2023-06" db="EMBL/GenBank/DDBJ databases">
        <authorList>
            <person name="Swenson N.G."/>
            <person name="Wegrzyn J.L."/>
            <person name="Mcevoy S.L."/>
        </authorList>
    </citation>
    <scope>NUCLEOTIDE SEQUENCE</scope>
    <source>
        <strain evidence="7">NS2018</strain>
        <tissue evidence="7">Leaf</tissue>
    </source>
</reference>
<dbReference type="EMBL" id="JAUESC010000004">
    <property type="protein sequence ID" value="KAK0596379.1"/>
    <property type="molecule type" value="Genomic_DNA"/>
</dbReference>
<reference evidence="7" key="1">
    <citation type="journal article" date="2022" name="Plant J.">
        <title>Strategies of tolerance reflected in two North American maple genomes.</title>
        <authorList>
            <person name="McEvoy S.L."/>
            <person name="Sezen U.U."/>
            <person name="Trouern-Trend A."/>
            <person name="McMahon S.M."/>
            <person name="Schaberg P.G."/>
            <person name="Yang J."/>
            <person name="Wegrzyn J.L."/>
            <person name="Swenson N.G."/>
        </authorList>
    </citation>
    <scope>NUCLEOTIDE SEQUENCE</scope>
    <source>
        <strain evidence="7">NS2018</strain>
    </source>
</reference>
<evidence type="ECO:0000256" key="2">
    <source>
        <dbReference type="ARBA" id="ARBA00022771"/>
    </source>
</evidence>